<keyword evidence="5" id="KW-1185">Reference proteome</keyword>
<dbReference type="SMART" id="SM00198">
    <property type="entry name" value="SCP"/>
    <property type="match status" value="1"/>
</dbReference>
<gene>
    <name evidence="4" type="ORF">BDQ12DRAFT_703832</name>
</gene>
<feature type="region of interest" description="Disordered" evidence="1">
    <location>
        <begin position="165"/>
        <end position="217"/>
    </location>
</feature>
<evidence type="ECO:0000259" key="3">
    <source>
        <dbReference type="SMART" id="SM00198"/>
    </source>
</evidence>
<feature type="compositionally biased region" description="Low complexity" evidence="1">
    <location>
        <begin position="165"/>
        <end position="210"/>
    </location>
</feature>
<dbReference type="PANTHER" id="PTHR10334">
    <property type="entry name" value="CYSTEINE-RICH SECRETORY PROTEIN-RELATED"/>
    <property type="match status" value="1"/>
</dbReference>
<dbReference type="Proteomes" id="UP000308652">
    <property type="component" value="Unassembled WGS sequence"/>
</dbReference>
<evidence type="ECO:0000256" key="1">
    <source>
        <dbReference type="SAM" id="MobiDB-lite"/>
    </source>
</evidence>
<dbReference type="EMBL" id="ML213595">
    <property type="protein sequence ID" value="TFK40985.1"/>
    <property type="molecule type" value="Genomic_DNA"/>
</dbReference>
<feature type="chain" id="PRO_5022990035" evidence="2">
    <location>
        <begin position="23"/>
        <end position="361"/>
    </location>
</feature>
<dbReference type="PRINTS" id="PR00837">
    <property type="entry name" value="V5TPXLIKE"/>
</dbReference>
<evidence type="ECO:0000256" key="2">
    <source>
        <dbReference type="SAM" id="SignalP"/>
    </source>
</evidence>
<feature type="signal peptide" evidence="2">
    <location>
        <begin position="1"/>
        <end position="22"/>
    </location>
</feature>
<dbReference type="AlphaFoldDB" id="A0A5C3M8H2"/>
<protein>
    <submittedName>
        <fullName evidence="4">CAP domain-containing protein</fullName>
    </submittedName>
</protein>
<feature type="domain" description="SCP" evidence="3">
    <location>
        <begin position="221"/>
        <end position="353"/>
    </location>
</feature>
<proteinExistence type="predicted"/>
<dbReference type="Pfam" id="PF00188">
    <property type="entry name" value="CAP"/>
    <property type="match status" value="1"/>
</dbReference>
<dbReference type="SUPFAM" id="SSF55797">
    <property type="entry name" value="PR-1-like"/>
    <property type="match status" value="1"/>
</dbReference>
<dbReference type="InterPro" id="IPR001283">
    <property type="entry name" value="CRISP-related"/>
</dbReference>
<sequence>MAPLLSVVSLAFALTNISGAFAGPACAKKHYQAANCIQLCNSRWGWAGSAMGTNPWGSVMQKTGDTESLEDILTKACGSTVASSSTQATGSPIANVASEINTASIAAVLSSATASVTNVASSSVVSSISVAPSVSSVSSVSASAAVSFAASFSAPAFAPIIPSKASPASSVRATPSTTQAPVPATTSTTTRATPVTTSTKAPAAATTQAQESNVGGATSNSDIQAYLAGHNSIRAQHGASPLTWSDNLASKAQQWANGCQFHHSGGSLGAFGENLAAGTGGSYGIASAIKSWTDEVSQYNPNSPQPSHFTQVVWKGTTQVGCALQLCDGIFAASFGKAKYYVCEYSAQGNIIGEFAENIQI</sequence>
<dbReference type="STRING" id="68775.A0A5C3M8H2"/>
<evidence type="ECO:0000313" key="4">
    <source>
        <dbReference type="EMBL" id="TFK40985.1"/>
    </source>
</evidence>
<dbReference type="Gene3D" id="3.40.33.10">
    <property type="entry name" value="CAP"/>
    <property type="match status" value="1"/>
</dbReference>
<dbReference type="InterPro" id="IPR014044">
    <property type="entry name" value="CAP_dom"/>
</dbReference>
<keyword evidence="2" id="KW-0732">Signal</keyword>
<dbReference type="OrthoDB" id="337038at2759"/>
<evidence type="ECO:0000313" key="5">
    <source>
        <dbReference type="Proteomes" id="UP000308652"/>
    </source>
</evidence>
<organism evidence="4 5">
    <name type="scientific">Crucibulum laeve</name>
    <dbReference type="NCBI Taxonomy" id="68775"/>
    <lineage>
        <taxon>Eukaryota</taxon>
        <taxon>Fungi</taxon>
        <taxon>Dikarya</taxon>
        <taxon>Basidiomycota</taxon>
        <taxon>Agaricomycotina</taxon>
        <taxon>Agaricomycetes</taxon>
        <taxon>Agaricomycetidae</taxon>
        <taxon>Agaricales</taxon>
        <taxon>Agaricineae</taxon>
        <taxon>Nidulariaceae</taxon>
        <taxon>Crucibulum</taxon>
    </lineage>
</organism>
<dbReference type="InterPro" id="IPR035940">
    <property type="entry name" value="CAP_sf"/>
</dbReference>
<reference evidence="4 5" key="1">
    <citation type="journal article" date="2019" name="Nat. Ecol. Evol.">
        <title>Megaphylogeny resolves global patterns of mushroom evolution.</title>
        <authorList>
            <person name="Varga T."/>
            <person name="Krizsan K."/>
            <person name="Foldi C."/>
            <person name="Dima B."/>
            <person name="Sanchez-Garcia M."/>
            <person name="Sanchez-Ramirez S."/>
            <person name="Szollosi G.J."/>
            <person name="Szarkandi J.G."/>
            <person name="Papp V."/>
            <person name="Albert L."/>
            <person name="Andreopoulos W."/>
            <person name="Angelini C."/>
            <person name="Antonin V."/>
            <person name="Barry K.W."/>
            <person name="Bougher N.L."/>
            <person name="Buchanan P."/>
            <person name="Buyck B."/>
            <person name="Bense V."/>
            <person name="Catcheside P."/>
            <person name="Chovatia M."/>
            <person name="Cooper J."/>
            <person name="Damon W."/>
            <person name="Desjardin D."/>
            <person name="Finy P."/>
            <person name="Geml J."/>
            <person name="Haridas S."/>
            <person name="Hughes K."/>
            <person name="Justo A."/>
            <person name="Karasinski D."/>
            <person name="Kautmanova I."/>
            <person name="Kiss B."/>
            <person name="Kocsube S."/>
            <person name="Kotiranta H."/>
            <person name="LaButti K.M."/>
            <person name="Lechner B.E."/>
            <person name="Liimatainen K."/>
            <person name="Lipzen A."/>
            <person name="Lukacs Z."/>
            <person name="Mihaltcheva S."/>
            <person name="Morgado L.N."/>
            <person name="Niskanen T."/>
            <person name="Noordeloos M.E."/>
            <person name="Ohm R.A."/>
            <person name="Ortiz-Santana B."/>
            <person name="Ovrebo C."/>
            <person name="Racz N."/>
            <person name="Riley R."/>
            <person name="Savchenko A."/>
            <person name="Shiryaev A."/>
            <person name="Soop K."/>
            <person name="Spirin V."/>
            <person name="Szebenyi C."/>
            <person name="Tomsovsky M."/>
            <person name="Tulloss R.E."/>
            <person name="Uehling J."/>
            <person name="Grigoriev I.V."/>
            <person name="Vagvolgyi C."/>
            <person name="Papp T."/>
            <person name="Martin F.M."/>
            <person name="Miettinen O."/>
            <person name="Hibbett D.S."/>
            <person name="Nagy L.G."/>
        </authorList>
    </citation>
    <scope>NUCLEOTIDE SEQUENCE [LARGE SCALE GENOMIC DNA]</scope>
    <source>
        <strain evidence="4 5">CBS 166.37</strain>
    </source>
</reference>
<accession>A0A5C3M8H2</accession>
<name>A0A5C3M8H2_9AGAR</name>